<accession>A0A1Z4M384</accession>
<dbReference type="EMBL" id="AP018230">
    <property type="protein sequence ID" value="BAY87915.1"/>
    <property type="molecule type" value="Genomic_DNA"/>
</dbReference>
<dbReference type="Proteomes" id="UP000218418">
    <property type="component" value="Plasmid plasmid3"/>
</dbReference>
<geneLocation type="plasmid" evidence="3">
    <name>Plasmid3 dna</name>
</geneLocation>
<evidence type="ECO:0000313" key="3">
    <source>
        <dbReference type="Proteomes" id="UP000218418"/>
    </source>
</evidence>
<evidence type="ECO:0000313" key="2">
    <source>
        <dbReference type="EMBL" id="BAY87915.1"/>
    </source>
</evidence>
<keyword evidence="1" id="KW-1133">Transmembrane helix</keyword>
<gene>
    <name evidence="2" type="ORF">NIES267_74390</name>
</gene>
<sequence>MTSKGKKQPSHLDKLLNDKPPEFQAKVLRFAVDSGMQPEDPAFRLVQYIGYLAQLTETAPDEWKQLFEELQEELDDWTELTAEQLKAAADQSETINNLATSCNKLGSALNALDLTSQQQSEQLKNLSEISPLLRNVAQEILTLKKQLVSLNQVLRNNQPLSMELSQYQMHQLTTYHNDELTKIRRETEDLARYQKKIASTIVQRQKIGISRIWERVKNRILDLICSVDWWVMVTGYLVLMLIFSLELAVVTRAVFAISPPSALSRIERNQISKTFEQVGYAYTKLQRIENHIGSNPNSKPQPKPKNN</sequence>
<keyword evidence="3" id="KW-1185">Reference proteome</keyword>
<evidence type="ECO:0000256" key="1">
    <source>
        <dbReference type="SAM" id="Phobius"/>
    </source>
</evidence>
<dbReference type="Pfam" id="PF20538">
    <property type="entry name" value="DUF6753"/>
    <property type="match status" value="1"/>
</dbReference>
<feature type="transmembrane region" description="Helical" evidence="1">
    <location>
        <begin position="229"/>
        <end position="255"/>
    </location>
</feature>
<dbReference type="InterPro" id="IPR046641">
    <property type="entry name" value="DUF6753"/>
</dbReference>
<dbReference type="AlphaFoldDB" id="A0A1Z4M384"/>
<reference evidence="2 3" key="1">
    <citation type="submission" date="2017-06" db="EMBL/GenBank/DDBJ databases">
        <title>Genome sequencing of cyanobaciteial culture collection at National Institute for Environmental Studies (NIES).</title>
        <authorList>
            <person name="Hirose Y."/>
            <person name="Shimura Y."/>
            <person name="Fujisawa T."/>
            <person name="Nakamura Y."/>
            <person name="Kawachi M."/>
        </authorList>
    </citation>
    <scope>NUCLEOTIDE SEQUENCE [LARGE SCALE GENOMIC DNA]</scope>
    <source>
        <strain evidence="2 3">NIES-267</strain>
        <plasmid evidence="3">Plasmid3 dna</plasmid>
    </source>
</reference>
<keyword evidence="2" id="KW-0614">Plasmid</keyword>
<proteinExistence type="predicted"/>
<keyword evidence="1" id="KW-0472">Membrane</keyword>
<keyword evidence="1" id="KW-0812">Transmembrane</keyword>
<dbReference type="OrthoDB" id="484272at2"/>
<name>A0A1Z4M384_9CYAN</name>
<organism evidence="2 3">
    <name type="scientific">Calothrix parasitica NIES-267</name>
    <dbReference type="NCBI Taxonomy" id="1973488"/>
    <lineage>
        <taxon>Bacteria</taxon>
        <taxon>Bacillati</taxon>
        <taxon>Cyanobacteriota</taxon>
        <taxon>Cyanophyceae</taxon>
        <taxon>Nostocales</taxon>
        <taxon>Calotrichaceae</taxon>
        <taxon>Calothrix</taxon>
    </lineage>
</organism>
<protein>
    <submittedName>
        <fullName evidence="2">Uncharacterized protein</fullName>
    </submittedName>
</protein>